<evidence type="ECO:0000313" key="6">
    <source>
        <dbReference type="Proteomes" id="UP001244341"/>
    </source>
</evidence>
<gene>
    <name evidence="5" type="ORF">OEZ85_005812</name>
</gene>
<evidence type="ECO:0000256" key="4">
    <source>
        <dbReference type="SAM" id="MobiDB-lite"/>
    </source>
</evidence>
<dbReference type="InterPro" id="IPR036770">
    <property type="entry name" value="Ankyrin_rpt-contain_sf"/>
</dbReference>
<dbReference type="PROSITE" id="PS50088">
    <property type="entry name" value="ANK_REPEAT"/>
    <property type="match status" value="3"/>
</dbReference>
<feature type="repeat" description="ANK" evidence="3">
    <location>
        <begin position="179"/>
        <end position="211"/>
    </location>
</feature>
<feature type="repeat" description="ANK" evidence="3">
    <location>
        <begin position="353"/>
        <end position="379"/>
    </location>
</feature>
<accession>A0ABY8UHX4</accession>
<organism evidence="5 6">
    <name type="scientific">Tetradesmus obliquus</name>
    <name type="common">Green alga</name>
    <name type="synonym">Acutodesmus obliquus</name>
    <dbReference type="NCBI Taxonomy" id="3088"/>
    <lineage>
        <taxon>Eukaryota</taxon>
        <taxon>Viridiplantae</taxon>
        <taxon>Chlorophyta</taxon>
        <taxon>core chlorophytes</taxon>
        <taxon>Chlorophyceae</taxon>
        <taxon>CS clade</taxon>
        <taxon>Sphaeropleales</taxon>
        <taxon>Scenedesmaceae</taxon>
        <taxon>Tetradesmus</taxon>
    </lineage>
</organism>
<dbReference type="SMART" id="SM00248">
    <property type="entry name" value="ANK"/>
    <property type="match status" value="4"/>
</dbReference>
<dbReference type="PANTHER" id="PTHR24123:SF33">
    <property type="entry name" value="PROTEIN HOS4"/>
    <property type="match status" value="1"/>
</dbReference>
<evidence type="ECO:0000256" key="3">
    <source>
        <dbReference type="PROSITE-ProRule" id="PRU00023"/>
    </source>
</evidence>
<dbReference type="SUPFAM" id="SSF48403">
    <property type="entry name" value="Ankyrin repeat"/>
    <property type="match status" value="1"/>
</dbReference>
<dbReference type="Pfam" id="PF12796">
    <property type="entry name" value="Ank_2"/>
    <property type="match status" value="2"/>
</dbReference>
<sequence length="444" mass="46085">MGRVRGQKQMGELQAARKSLTSLQVYAAAAGVCCRPLVQLLLSKGVDPISAIDGTAFQYSSLAGLTPLHLLACSGPGAAALAESLDVARQTPGSERSPADVAEIVEMARTVVKPDHVAGWVKEAYADHIAAARDLLQPPPSNSGSGRSGGSSSGGNSGGGGGSSGGSGRVAVNVSTQELGETPLCIAAAAGALEIAELLLAAGADPDDCRSVDAARPLDLAVAKRNPAIGCLLIEHGAEVVPGPDHHMFVLDNDIITPPNLQPKMLLLNAVDCSGLTDDVRLLQLLLQHGVREQQIERHRLDLEVSNDRGETALLAAVRKGRAEMVQLLVDAGAYQEATLRGGSTPGSRPACSRMTALVGAAATGQLDVMQILLDAGADCIAYINEQTGYDIVQNTANAGQFEAVVKLVEAGASWRLSRGQPRVVRGNLWYVPEILCCVKPGLK</sequence>
<dbReference type="Proteomes" id="UP001244341">
    <property type="component" value="Chromosome 11b"/>
</dbReference>
<dbReference type="InterPro" id="IPR051165">
    <property type="entry name" value="Multifunctional_ANK_Repeat"/>
</dbReference>
<feature type="repeat" description="ANK" evidence="3">
    <location>
        <begin position="309"/>
        <end position="334"/>
    </location>
</feature>
<name>A0ABY8UHX4_TETOB</name>
<reference evidence="5 6" key="1">
    <citation type="submission" date="2023-05" db="EMBL/GenBank/DDBJ databases">
        <title>A 100% complete, gapless, phased diploid assembly of the Scenedesmus obliquus UTEX 3031 genome.</title>
        <authorList>
            <person name="Biondi T.C."/>
            <person name="Hanschen E.R."/>
            <person name="Kwon T."/>
            <person name="Eng W."/>
            <person name="Kruse C.P.S."/>
            <person name="Koehler S.I."/>
            <person name="Kunde Y."/>
            <person name="Gleasner C.D."/>
            <person name="You Mak K.T."/>
            <person name="Polle J."/>
            <person name="Hovde B.T."/>
            <person name="Starkenburg S.R."/>
        </authorList>
    </citation>
    <scope>NUCLEOTIDE SEQUENCE [LARGE SCALE GENOMIC DNA]</scope>
    <source>
        <strain evidence="5 6">DOE0152z</strain>
    </source>
</reference>
<dbReference type="PANTHER" id="PTHR24123">
    <property type="entry name" value="ANKYRIN REPEAT-CONTAINING"/>
    <property type="match status" value="1"/>
</dbReference>
<dbReference type="PROSITE" id="PS50297">
    <property type="entry name" value="ANK_REP_REGION"/>
    <property type="match status" value="3"/>
</dbReference>
<proteinExistence type="predicted"/>
<evidence type="ECO:0000256" key="1">
    <source>
        <dbReference type="ARBA" id="ARBA00022737"/>
    </source>
</evidence>
<evidence type="ECO:0000313" key="5">
    <source>
        <dbReference type="EMBL" id="WIA19922.1"/>
    </source>
</evidence>
<dbReference type="Gene3D" id="1.25.40.20">
    <property type="entry name" value="Ankyrin repeat-containing domain"/>
    <property type="match status" value="3"/>
</dbReference>
<dbReference type="InterPro" id="IPR002110">
    <property type="entry name" value="Ankyrin_rpt"/>
</dbReference>
<feature type="region of interest" description="Disordered" evidence="4">
    <location>
        <begin position="135"/>
        <end position="170"/>
    </location>
</feature>
<keyword evidence="1" id="KW-0677">Repeat</keyword>
<keyword evidence="6" id="KW-1185">Reference proteome</keyword>
<keyword evidence="2 3" id="KW-0040">ANK repeat</keyword>
<evidence type="ECO:0000256" key="2">
    <source>
        <dbReference type="ARBA" id="ARBA00023043"/>
    </source>
</evidence>
<protein>
    <submittedName>
        <fullName evidence="5">Uncharacterized protein</fullName>
    </submittedName>
</protein>
<dbReference type="EMBL" id="CP126218">
    <property type="protein sequence ID" value="WIA19922.1"/>
    <property type="molecule type" value="Genomic_DNA"/>
</dbReference>
<feature type="compositionally biased region" description="Gly residues" evidence="4">
    <location>
        <begin position="146"/>
        <end position="168"/>
    </location>
</feature>